<comment type="similarity">
    <text evidence="2 6">Belongs to the C1D family.</text>
</comment>
<evidence type="ECO:0000256" key="6">
    <source>
        <dbReference type="RuleBase" id="RU368003"/>
    </source>
</evidence>
<feature type="compositionally biased region" description="Basic and acidic residues" evidence="7">
    <location>
        <begin position="289"/>
        <end position="298"/>
    </location>
</feature>
<keyword evidence="5 6" id="KW-0539">Nucleus</keyword>
<name>A0A2A9NX28_9AGAR</name>
<protein>
    <recommendedName>
        <fullName evidence="6">Exosome complex protein</fullName>
    </recommendedName>
</protein>
<dbReference type="InterPro" id="IPR007146">
    <property type="entry name" value="Sas10/Utp3/C1D"/>
</dbReference>
<dbReference type="STRING" id="703135.A0A2A9NX28"/>
<feature type="compositionally biased region" description="Polar residues" evidence="7">
    <location>
        <begin position="234"/>
        <end position="247"/>
    </location>
</feature>
<feature type="compositionally biased region" description="Acidic residues" evidence="7">
    <location>
        <begin position="181"/>
        <end position="193"/>
    </location>
</feature>
<dbReference type="GO" id="GO:0003677">
    <property type="term" value="F:DNA binding"/>
    <property type="evidence" value="ECO:0007669"/>
    <property type="project" value="TreeGrafter"/>
</dbReference>
<proteinExistence type="inferred from homology"/>
<dbReference type="GO" id="GO:0010468">
    <property type="term" value="P:regulation of gene expression"/>
    <property type="evidence" value="ECO:0007669"/>
    <property type="project" value="TreeGrafter"/>
</dbReference>
<dbReference type="InterPro" id="IPR011082">
    <property type="entry name" value="Exosome-assoc_fac/DNA_repair"/>
</dbReference>
<dbReference type="GO" id="GO:0003723">
    <property type="term" value="F:RNA binding"/>
    <property type="evidence" value="ECO:0007669"/>
    <property type="project" value="UniProtKB-UniRule"/>
</dbReference>
<evidence type="ECO:0000313" key="8">
    <source>
        <dbReference type="EMBL" id="PFH52292.1"/>
    </source>
</evidence>
<dbReference type="Proteomes" id="UP000242287">
    <property type="component" value="Unassembled WGS sequence"/>
</dbReference>
<dbReference type="GO" id="GO:0005730">
    <property type="term" value="C:nucleolus"/>
    <property type="evidence" value="ECO:0007669"/>
    <property type="project" value="TreeGrafter"/>
</dbReference>
<reference evidence="8 9" key="1">
    <citation type="submission" date="2014-02" db="EMBL/GenBank/DDBJ databases">
        <title>Transposable element dynamics among asymbiotic and ectomycorrhizal Amanita fungi.</title>
        <authorList>
            <consortium name="DOE Joint Genome Institute"/>
            <person name="Hess J."/>
            <person name="Skrede I."/>
            <person name="Wolfe B."/>
            <person name="LaButti K."/>
            <person name="Ohm R.A."/>
            <person name="Grigoriev I.V."/>
            <person name="Pringle A."/>
        </authorList>
    </citation>
    <scope>NUCLEOTIDE SEQUENCE [LARGE SCALE GENOMIC DNA]</scope>
    <source>
        <strain evidence="8 9">SKay4041</strain>
    </source>
</reference>
<feature type="region of interest" description="Disordered" evidence="7">
    <location>
        <begin position="217"/>
        <end position="247"/>
    </location>
</feature>
<feature type="region of interest" description="Disordered" evidence="7">
    <location>
        <begin position="278"/>
        <end position="298"/>
    </location>
</feature>
<dbReference type="Pfam" id="PF04000">
    <property type="entry name" value="Sas10_Utp3"/>
    <property type="match status" value="1"/>
</dbReference>
<dbReference type="GO" id="GO:0000460">
    <property type="term" value="P:maturation of 5.8S rRNA"/>
    <property type="evidence" value="ECO:0007669"/>
    <property type="project" value="TreeGrafter"/>
</dbReference>
<evidence type="ECO:0000313" key="9">
    <source>
        <dbReference type="Proteomes" id="UP000242287"/>
    </source>
</evidence>
<keyword evidence="4 6" id="KW-0694">RNA-binding</keyword>
<dbReference type="PANTHER" id="PTHR15341:SF3">
    <property type="entry name" value="NUCLEAR NUCLEIC ACID-BINDING PROTEIN C1D"/>
    <property type="match status" value="1"/>
</dbReference>
<evidence type="ECO:0000256" key="4">
    <source>
        <dbReference type="ARBA" id="ARBA00022884"/>
    </source>
</evidence>
<gene>
    <name evidence="8" type="ORF">AMATHDRAFT_2295</name>
</gene>
<comment type="subcellular location">
    <subcellularLocation>
        <location evidence="1 6">Nucleus</location>
    </subcellularLocation>
</comment>
<comment type="function">
    <text evidence="6">Required for exosome-dependent processing of pre-rRNA and small nucleolar RNA (snRNA) precursors. Involved in processing of 35S pre-rRNA at the A0, A1 and A2 sites.</text>
</comment>
<evidence type="ECO:0000256" key="2">
    <source>
        <dbReference type="ARBA" id="ARBA00009154"/>
    </source>
</evidence>
<feature type="region of interest" description="Disordered" evidence="7">
    <location>
        <begin position="160"/>
        <end position="201"/>
    </location>
</feature>
<organism evidence="8 9">
    <name type="scientific">Amanita thiersii Skay4041</name>
    <dbReference type="NCBI Taxonomy" id="703135"/>
    <lineage>
        <taxon>Eukaryota</taxon>
        <taxon>Fungi</taxon>
        <taxon>Dikarya</taxon>
        <taxon>Basidiomycota</taxon>
        <taxon>Agaricomycotina</taxon>
        <taxon>Agaricomycetes</taxon>
        <taxon>Agaricomycetidae</taxon>
        <taxon>Agaricales</taxon>
        <taxon>Pluteineae</taxon>
        <taxon>Amanitaceae</taxon>
        <taxon>Amanita</taxon>
    </lineage>
</organism>
<dbReference type="GO" id="GO:0000178">
    <property type="term" value="C:exosome (RNase complex)"/>
    <property type="evidence" value="ECO:0007669"/>
    <property type="project" value="TreeGrafter"/>
</dbReference>
<dbReference type="PANTHER" id="PTHR15341">
    <property type="entry name" value="SUN-COR STEROID HORMONE RECEPTOR CO-REPRESSOR"/>
    <property type="match status" value="1"/>
</dbReference>
<evidence type="ECO:0000256" key="7">
    <source>
        <dbReference type="SAM" id="MobiDB-lite"/>
    </source>
</evidence>
<dbReference type="OrthoDB" id="1421013at2759"/>
<keyword evidence="9" id="KW-1185">Reference proteome</keyword>
<evidence type="ECO:0000256" key="5">
    <source>
        <dbReference type="ARBA" id="ARBA00023242"/>
    </source>
</evidence>
<dbReference type="EMBL" id="KZ301980">
    <property type="protein sequence ID" value="PFH52292.1"/>
    <property type="molecule type" value="Genomic_DNA"/>
</dbReference>
<dbReference type="AlphaFoldDB" id="A0A2A9NX28"/>
<evidence type="ECO:0000256" key="3">
    <source>
        <dbReference type="ARBA" id="ARBA00022552"/>
    </source>
</evidence>
<feature type="compositionally biased region" description="Basic residues" evidence="7">
    <location>
        <begin position="279"/>
        <end position="288"/>
    </location>
</feature>
<sequence>MSTDSAKVKATFANLSSSLDDLEDLLEPLFAKTLPETIVSLEPIQQAKLQTVLPYLIYDLIFIYLKTRGIDPKSHPVVSELDRVKQYFEKISNAEKSERKSTTKLDKDAAGRFIKNAIAQVSKQIANTESGNKNTVTPSVPGPVPVKVTSKMIARAQYEEGLRQQQSDSDDDEENLRVINDDDDNHEQDDNSMEIDKEPYSSAVNADLTLVTGKRKRPTIDPFAGFGDEVPTGDSDNLSRPASTSSQNARLELNNQGTISGILAPSTPVSVSEAEVVKMKSKRKKGKSKNAEAKAKAI</sequence>
<keyword evidence="3 6" id="KW-0698">rRNA processing</keyword>
<accession>A0A2A9NX28</accession>
<evidence type="ECO:0000256" key="1">
    <source>
        <dbReference type="ARBA" id="ARBA00004123"/>
    </source>
</evidence>